<dbReference type="InterPro" id="IPR017853">
    <property type="entry name" value="GH"/>
</dbReference>
<evidence type="ECO:0000313" key="9">
    <source>
        <dbReference type="EMBL" id="OMD45556.1"/>
    </source>
</evidence>
<dbReference type="Gene3D" id="3.20.20.80">
    <property type="entry name" value="Glycosidases"/>
    <property type="match status" value="1"/>
</dbReference>
<accession>A0ABX3H534</accession>
<dbReference type="EC" id="3.2.1.89" evidence="3 6"/>
<name>A0ABX3H534_PAEBO</name>
<organism evidence="9 10">
    <name type="scientific">Paenibacillus borealis</name>
    <dbReference type="NCBI Taxonomy" id="160799"/>
    <lineage>
        <taxon>Bacteria</taxon>
        <taxon>Bacillati</taxon>
        <taxon>Bacillota</taxon>
        <taxon>Bacilli</taxon>
        <taxon>Bacillales</taxon>
        <taxon>Paenibacillaceae</taxon>
        <taxon>Paenibacillus</taxon>
    </lineage>
</organism>
<comment type="catalytic activity">
    <reaction evidence="1 6">
        <text>The enzyme specifically hydrolyzes (1-&gt;4)-beta-D-galactosidic linkages in type I arabinogalactans.</text>
        <dbReference type="EC" id="3.2.1.89"/>
    </reaction>
</comment>
<sequence length="1236" mass="131801">MKNRKRVLAIILTFSMILSMTSFGLPAKAIASSAPDSFSKGADISWLPQLEALGYKFYNVHGEEQDLLQILKEHGIDSIRIRAWVDPSDDPSNGHNSTEEVVALASRVSALGFRVMIDLHYSDTWADPGKQITPKAWANDDLEQLKVHVSEYTSEVMNALKEAGVTPEWVQIGNEINNGMMHPLGSYSNTSNLVQLIQAGSSAAKAVFPGIKVIIHRANGAEAGVDPFFAGLVDAGLKDSDYDIIGLSYYPDSVFTSSINELSENMNRLEEKYGKEVMIVEVGGDVSKDVDSVYNMLVAVQNKLHSVPNHMGTGIFYWEPTGIMFDYPLSAWNIDGTPTFAMDAFIDGAAEINRNPVVSVALDKHTANFEVGGTDKLSAIIDPTNATYKGVKFISSKPEVVKVDPYSGTISGISTGTATVSVVTYDGGFTASSEVTVVPSTSLIQNPGFEDGLSSWSISGDESAVSTDIDIHSGTLALHYYSATPAEFTASQTITGLQNGTYSLSAWVSGGGGEEVSEIFAGSDAQSFTNTGWKQWSKPTLDNIEVTDGTLTVGTHYKLSDGQWGNIDDFELIKKDNTQLADLKVNGATVPGFDPIIQEYDVVLPYGTTTIPSVAATTADGGVAVITQATALPGSAKIVVTGGATRTYTIQFTVDPNPVVNSSFEHVNGDDTPEGWTIPDSTPLASNSAYSGAKSLGFWKETAYTFEASQTITGLTNGTYTLSAWSQGAGEEMKNQLYAVSGDQTQLTSSFANKGWNVWNKAAIENIKVIDGTLKIGVSLDAKPGDWGSYDDFVLVKTSDSPVTPVPPTSGGAGNNPSGSGNGGISTPKTEPVSTPKTEPSTLITGNTTFYTVMIKATKDMATNVATAKLDSSVITALVQKVKESEAAGQKVVIDIKIDAAGNENFVNLVIPKEALKPLVDTTKADLRVDAGIAVITFDPKAASVIGSTAADSIISIKKLAKSGLPENIQNKIGNRPVFDFSVKAGNAEITEFNGGKLKISVPYTPLTSEKKNAIVVYYIGKAGNLKPVRGGYDAATGKVNFQTTHFSNYAVGYNEVKFNDVNSENWYSDAVGYLAARGIANGVADSTFAPEKNVTRADFLMMVMKAYGIETEAAITDNFLDAGNKYYTGYLGTARKLGFVSGVDGNKFMPEATISRQDMSVILNNILKQLDELPTGKNVKGFESFVDTAAVAGYAKDAMKLLVEAGWITGNGNELDPKVSVTRAQIAQIVYNSIK</sequence>
<dbReference type="SUPFAM" id="SSF49785">
    <property type="entry name" value="Galactose-binding domain-like"/>
    <property type="match status" value="1"/>
</dbReference>
<dbReference type="Gene3D" id="2.60.40.1080">
    <property type="match status" value="1"/>
</dbReference>
<evidence type="ECO:0000256" key="4">
    <source>
        <dbReference type="ARBA" id="ARBA00022801"/>
    </source>
</evidence>
<proteinExistence type="inferred from homology"/>
<dbReference type="SUPFAM" id="SSF51445">
    <property type="entry name" value="(Trans)glycosidases"/>
    <property type="match status" value="1"/>
</dbReference>
<dbReference type="InterPro" id="IPR001119">
    <property type="entry name" value="SLH_dom"/>
</dbReference>
<feature type="region of interest" description="Disordered" evidence="7">
    <location>
        <begin position="801"/>
        <end position="841"/>
    </location>
</feature>
<dbReference type="InterPro" id="IPR008979">
    <property type="entry name" value="Galactose-bd-like_sf"/>
</dbReference>
<dbReference type="PROSITE" id="PS51272">
    <property type="entry name" value="SLH"/>
    <property type="match status" value="3"/>
</dbReference>
<dbReference type="InterPro" id="IPR011683">
    <property type="entry name" value="Glyco_hydro_53"/>
</dbReference>
<feature type="domain" description="SLH" evidence="8">
    <location>
        <begin position="1119"/>
        <end position="1178"/>
    </location>
</feature>
<keyword evidence="10" id="KW-1185">Reference proteome</keyword>
<feature type="compositionally biased region" description="Polar residues" evidence="7">
    <location>
        <begin position="825"/>
        <end position="841"/>
    </location>
</feature>
<dbReference type="InterPro" id="IPR003343">
    <property type="entry name" value="Big_2"/>
</dbReference>
<keyword evidence="5 6" id="KW-0326">Glycosidase</keyword>
<dbReference type="Pfam" id="PF00395">
    <property type="entry name" value="SLH"/>
    <property type="match status" value="3"/>
</dbReference>
<keyword evidence="6" id="KW-0732">Signal</keyword>
<feature type="domain" description="SLH" evidence="8">
    <location>
        <begin position="1183"/>
        <end position="1236"/>
    </location>
</feature>
<gene>
    <name evidence="9" type="ORF">BSK56_19425</name>
</gene>
<dbReference type="Pfam" id="PF02018">
    <property type="entry name" value="CBM_4_9"/>
    <property type="match status" value="1"/>
</dbReference>
<dbReference type="SMART" id="SM00635">
    <property type="entry name" value="BID_2"/>
    <property type="match status" value="1"/>
</dbReference>
<evidence type="ECO:0000256" key="1">
    <source>
        <dbReference type="ARBA" id="ARBA00001695"/>
    </source>
</evidence>
<evidence type="ECO:0000256" key="3">
    <source>
        <dbReference type="ARBA" id="ARBA00012556"/>
    </source>
</evidence>
<dbReference type="Proteomes" id="UP000187412">
    <property type="component" value="Unassembled WGS sequence"/>
</dbReference>
<dbReference type="InterPro" id="IPR008964">
    <property type="entry name" value="Invasin/intimin_cell_adhesion"/>
</dbReference>
<dbReference type="EMBL" id="MPTB01000025">
    <property type="protein sequence ID" value="OMD45556.1"/>
    <property type="molecule type" value="Genomic_DNA"/>
</dbReference>
<evidence type="ECO:0000256" key="2">
    <source>
        <dbReference type="ARBA" id="ARBA00010687"/>
    </source>
</evidence>
<comment type="similarity">
    <text evidence="2 6">Belongs to the glycosyl hydrolase 53 family.</text>
</comment>
<dbReference type="Pfam" id="PF07745">
    <property type="entry name" value="Glyco_hydro_53"/>
    <property type="match status" value="1"/>
</dbReference>
<evidence type="ECO:0000256" key="5">
    <source>
        <dbReference type="ARBA" id="ARBA00023295"/>
    </source>
</evidence>
<evidence type="ECO:0000313" key="10">
    <source>
        <dbReference type="Proteomes" id="UP000187412"/>
    </source>
</evidence>
<reference evidence="9 10" key="1">
    <citation type="submission" date="2016-10" db="EMBL/GenBank/DDBJ databases">
        <title>Paenibacillus species isolates.</title>
        <authorList>
            <person name="Beno S.M."/>
        </authorList>
    </citation>
    <scope>NUCLEOTIDE SEQUENCE [LARGE SCALE GENOMIC DNA]</scope>
    <source>
        <strain evidence="9 10">FSL H7-0744</strain>
    </source>
</reference>
<feature type="chain" id="PRO_5044950927" description="Arabinogalactan endo-beta-1,4-galactanase" evidence="6">
    <location>
        <begin position="25"/>
        <end position="1236"/>
    </location>
</feature>
<dbReference type="Pfam" id="PF02368">
    <property type="entry name" value="Big_2"/>
    <property type="match status" value="1"/>
</dbReference>
<protein>
    <recommendedName>
        <fullName evidence="3 6">Arabinogalactan endo-beta-1,4-galactanase</fullName>
        <ecNumber evidence="3 6">3.2.1.89</ecNumber>
    </recommendedName>
</protein>
<dbReference type="SUPFAM" id="SSF49373">
    <property type="entry name" value="Invasin/intimin cell-adhesion fragments"/>
    <property type="match status" value="1"/>
</dbReference>
<dbReference type="PANTHER" id="PTHR34983:SF1">
    <property type="entry name" value="ARABINOGALACTAN ENDO-BETA-1,4-GALACTANASE A"/>
    <property type="match status" value="1"/>
</dbReference>
<evidence type="ECO:0000256" key="7">
    <source>
        <dbReference type="SAM" id="MobiDB-lite"/>
    </source>
</evidence>
<feature type="domain" description="SLH" evidence="8">
    <location>
        <begin position="1055"/>
        <end position="1118"/>
    </location>
</feature>
<comment type="caution">
    <text evidence="9">The sequence shown here is derived from an EMBL/GenBank/DDBJ whole genome shotgun (WGS) entry which is preliminary data.</text>
</comment>
<feature type="signal peptide" evidence="6">
    <location>
        <begin position="1"/>
        <end position="24"/>
    </location>
</feature>
<dbReference type="RefSeq" id="WP_076112360.1">
    <property type="nucleotide sequence ID" value="NZ_MPTB01000025.1"/>
</dbReference>
<keyword evidence="4 6" id="KW-0378">Hydrolase</keyword>
<dbReference type="Gene3D" id="2.60.120.260">
    <property type="entry name" value="Galactose-binding domain-like"/>
    <property type="match status" value="2"/>
</dbReference>
<dbReference type="PANTHER" id="PTHR34983">
    <property type="entry name" value="ARABINOGALACTAN ENDO-BETA-1,4-GALACTANASE A"/>
    <property type="match status" value="1"/>
</dbReference>
<evidence type="ECO:0000256" key="6">
    <source>
        <dbReference type="RuleBase" id="RU361192"/>
    </source>
</evidence>
<evidence type="ECO:0000259" key="8">
    <source>
        <dbReference type="PROSITE" id="PS51272"/>
    </source>
</evidence>
<dbReference type="InterPro" id="IPR003305">
    <property type="entry name" value="CenC_carb-bd"/>
</dbReference>